<dbReference type="Gene3D" id="3.40.190.150">
    <property type="entry name" value="Bordetella uptake gene, domain 1"/>
    <property type="match status" value="1"/>
</dbReference>
<dbReference type="OrthoDB" id="8678477at2"/>
<feature type="signal peptide" evidence="2">
    <location>
        <begin position="1"/>
        <end position="30"/>
    </location>
</feature>
<keyword evidence="4" id="KW-1185">Reference proteome</keyword>
<protein>
    <submittedName>
        <fullName evidence="3">LacI family transcriptional regulator</fullName>
    </submittedName>
</protein>
<organism evidence="3 4">
    <name type="scientific">Cupriavidus nantongensis</name>
    <dbReference type="NCBI Taxonomy" id="1796606"/>
    <lineage>
        <taxon>Bacteria</taxon>
        <taxon>Pseudomonadati</taxon>
        <taxon>Pseudomonadota</taxon>
        <taxon>Betaproteobacteria</taxon>
        <taxon>Burkholderiales</taxon>
        <taxon>Burkholderiaceae</taxon>
        <taxon>Cupriavidus</taxon>
    </lineage>
</organism>
<evidence type="ECO:0000313" key="4">
    <source>
        <dbReference type="Proteomes" id="UP000075238"/>
    </source>
</evidence>
<dbReference type="InterPro" id="IPR042100">
    <property type="entry name" value="Bug_dom1"/>
</dbReference>
<gene>
    <name evidence="3" type="ORF">A2G96_22110</name>
</gene>
<sequence>MSVNIRRAALARSALLTAALLGAATLPAYAQNTYPQRPIKMIVPMPPGGGTDTISRIIADSLLQKHGWTVVIENKPGATGNIGMASLAKSAPDAYTIGMGQAANLAINPWLYSSMPFDPVKDFTPIVLVASQPVVLVVRGDSPHKTVDDLLKAAKARSGAVKMASSGAGTIGHMSGELLGRKAGVKFLHVPYKGAGQALTDLMGGQTDFFFSVPQAAYPMIRTGKLRALAVSSPQRLAALPAVPTVAESGFPGFESSAWTGLVAPAGVSLQIVNQINARVQATLKDPHIVKKLQEEGSEPLGGSPAHFARFIQDEGKKWGDLVRVAGIKLE</sequence>
<dbReference type="RefSeq" id="WP_062802376.1">
    <property type="nucleotide sequence ID" value="NZ_CP014845.1"/>
</dbReference>
<dbReference type="PIRSF" id="PIRSF017082">
    <property type="entry name" value="YflP"/>
    <property type="match status" value="1"/>
</dbReference>
<evidence type="ECO:0000313" key="3">
    <source>
        <dbReference type="EMBL" id="AMR80541.1"/>
    </source>
</evidence>
<feature type="chain" id="PRO_5007498174" evidence="2">
    <location>
        <begin position="31"/>
        <end position="331"/>
    </location>
</feature>
<dbReference type="Proteomes" id="UP000075238">
    <property type="component" value="Chromosome 2"/>
</dbReference>
<dbReference type="PANTHER" id="PTHR42928:SF5">
    <property type="entry name" value="BLR1237 PROTEIN"/>
    <property type="match status" value="1"/>
</dbReference>
<keyword evidence="2" id="KW-0732">Signal</keyword>
<dbReference type="InterPro" id="IPR006311">
    <property type="entry name" value="TAT_signal"/>
</dbReference>
<dbReference type="EMBL" id="CP014845">
    <property type="protein sequence ID" value="AMR80541.1"/>
    <property type="molecule type" value="Genomic_DNA"/>
</dbReference>
<dbReference type="AlphaFoldDB" id="A0A142JR29"/>
<dbReference type="SUPFAM" id="SSF53850">
    <property type="entry name" value="Periplasmic binding protein-like II"/>
    <property type="match status" value="1"/>
</dbReference>
<name>A0A142JR29_9BURK</name>
<reference evidence="3 4" key="1">
    <citation type="submission" date="2016-03" db="EMBL/GenBank/DDBJ databases">
        <title>Complete genome sequence of a novel chlorpyrifos degrading bacterium, Cupriavidus nantongensis sp. X1.</title>
        <authorList>
            <person name="Fang L."/>
        </authorList>
    </citation>
    <scope>NUCLEOTIDE SEQUENCE [LARGE SCALE GENOMIC DNA]</scope>
    <source>
        <strain evidence="3 4">X1</strain>
    </source>
</reference>
<dbReference type="STRING" id="1796606.A2G96_22110"/>
<dbReference type="KEGG" id="cnan:A2G96_22110"/>
<accession>A0A142JR29</accession>
<dbReference type="Gene3D" id="3.40.190.10">
    <property type="entry name" value="Periplasmic binding protein-like II"/>
    <property type="match status" value="1"/>
</dbReference>
<comment type="similarity">
    <text evidence="1">Belongs to the UPF0065 (bug) family.</text>
</comment>
<proteinExistence type="inferred from homology"/>
<dbReference type="PROSITE" id="PS51318">
    <property type="entry name" value="TAT"/>
    <property type="match status" value="1"/>
</dbReference>
<evidence type="ECO:0000256" key="1">
    <source>
        <dbReference type="ARBA" id="ARBA00006987"/>
    </source>
</evidence>
<dbReference type="InterPro" id="IPR005064">
    <property type="entry name" value="BUG"/>
</dbReference>
<evidence type="ECO:0000256" key="2">
    <source>
        <dbReference type="SAM" id="SignalP"/>
    </source>
</evidence>
<dbReference type="PANTHER" id="PTHR42928">
    <property type="entry name" value="TRICARBOXYLATE-BINDING PROTEIN"/>
    <property type="match status" value="1"/>
</dbReference>
<dbReference type="Pfam" id="PF03401">
    <property type="entry name" value="TctC"/>
    <property type="match status" value="1"/>
</dbReference>
<dbReference type="CDD" id="cd07012">
    <property type="entry name" value="PBP2_Bug_TTT"/>
    <property type="match status" value="1"/>
</dbReference>